<reference evidence="2 3" key="1">
    <citation type="submission" date="2023-12" db="EMBL/GenBank/DDBJ databases">
        <title>A high-quality genome assembly for Dillenia turbinata (Dilleniales).</title>
        <authorList>
            <person name="Chanderbali A."/>
        </authorList>
    </citation>
    <scope>NUCLEOTIDE SEQUENCE [LARGE SCALE GENOMIC DNA]</scope>
    <source>
        <strain evidence="2">LSX21</strain>
        <tissue evidence="2">Leaf</tissue>
    </source>
</reference>
<dbReference type="Proteomes" id="UP001370490">
    <property type="component" value="Unassembled WGS sequence"/>
</dbReference>
<dbReference type="GO" id="GO:0045037">
    <property type="term" value="P:protein import into chloroplast stroma"/>
    <property type="evidence" value="ECO:0007669"/>
    <property type="project" value="TreeGrafter"/>
</dbReference>
<name>A0AAN8VTZ5_9MAGN</name>
<dbReference type="GO" id="GO:0061927">
    <property type="term" value="C:TOC-TIC supercomplex I"/>
    <property type="evidence" value="ECO:0007669"/>
    <property type="project" value="TreeGrafter"/>
</dbReference>
<organism evidence="2 3">
    <name type="scientific">Dillenia turbinata</name>
    <dbReference type="NCBI Taxonomy" id="194707"/>
    <lineage>
        <taxon>Eukaryota</taxon>
        <taxon>Viridiplantae</taxon>
        <taxon>Streptophyta</taxon>
        <taxon>Embryophyta</taxon>
        <taxon>Tracheophyta</taxon>
        <taxon>Spermatophyta</taxon>
        <taxon>Magnoliopsida</taxon>
        <taxon>eudicotyledons</taxon>
        <taxon>Gunneridae</taxon>
        <taxon>Pentapetalae</taxon>
        <taxon>Dilleniales</taxon>
        <taxon>Dilleniaceae</taxon>
        <taxon>Dillenia</taxon>
    </lineage>
</organism>
<gene>
    <name evidence="2" type="ORF">RJ641_029620</name>
</gene>
<sequence>MNSTILFSNCQTLRPSKQQSPLLFSDFINPNTLRTPRINTLSLRRRRRRRTFYTPTRALTSDDSPPKIPVDSDVFGGKKDLSPIQSLVAALSPPARLASSALIFAGAVAAGYGLGFRFGGNRNAALGGAVAAGAVSGAAVYALNSSVPEVAAICLHNYVAEYGVSKQDEAFNAELCDLYCRFVSSVLPSGSEDLKGNEVETIISFKNALGIDDPDAAAMHLEIGRRIFRQRLETGDRDGDIEQRRAFQKLIYVSTLVFGEASTFLLPWKRVFKVTDAQVEVAIRDNAQRLYGVKLKSVSRDINVEELVQLREAQLKYWLSDELAEEMFKEHSRKLVEENITAALNILKSRARAAKGTIQVLEELEKILAFNSLLISLSNHPDASNYARGIGPVSLLGGEYDGDRKIDDLKLLYRAYVAECFSSGWLEESKLAGLNHLKNIFGLGKREAEAIMLDITSKVYRKRLAQAVSTGDLEAADSKAAYLQNLCDEMHFDPQKASQIHEEIYRQKLQQCVTDGLLSDADVSSLLKLRVMLCIPQQTVEAAHAAICGSLFEKAVKDAIAAGVDGYDADIRESVRKAAHGLRLTREAAMSIASKAVRKMFMNYVKRSRAAGNRTEAAKELKKLIAFNTLVVTNLVADIKGESSDAMTEAPPKEEEKEVEEDGEWESLQTLKKTRPDKELVDKLGKPGQTEITLRDDLPERDRTDLYKTYLLFCLTGEVTRIPFGAQITTKKDNSEFLLLNQLGEILGLTKKEIVEVHRGLAEQAFRQQAEVILADGQLTKARMEQLSEVQKQVGLPPENAQKVIKSITTTKMAAAIETAISQGRLNIKQIRELKEASIDLDNVITGSLRENLFKKTVDEIFSSGTGEFDEEEVYQKIPSDLNLNAEKAREIVQELAQTRLFNSLIQAVALLRQRNRTGVVSSLNDLLACDKAVPAQPLSWEVPEELADLFAIYVKSDPAPEKLSRLQHLLGISDSTAAALREMGDRDFSTHSEEENFVF</sequence>
<dbReference type="PANTHER" id="PTHR34935:SF3">
    <property type="entry name" value="PROTEIN TIC110, CHLOROPLASTIC"/>
    <property type="match status" value="1"/>
</dbReference>
<evidence type="ECO:0000256" key="1">
    <source>
        <dbReference type="SAM" id="MobiDB-lite"/>
    </source>
</evidence>
<protein>
    <submittedName>
        <fullName evidence="2">Protein TIC110, chloroplastic</fullName>
    </submittedName>
</protein>
<keyword evidence="3" id="KW-1185">Reference proteome</keyword>
<dbReference type="EMBL" id="JBAMMX010000005">
    <property type="protein sequence ID" value="KAK6940089.1"/>
    <property type="molecule type" value="Genomic_DNA"/>
</dbReference>
<proteinExistence type="predicted"/>
<comment type="caution">
    <text evidence="2">The sequence shown here is derived from an EMBL/GenBank/DDBJ whole genome shotgun (WGS) entry which is preliminary data.</text>
</comment>
<dbReference type="PANTHER" id="PTHR34935">
    <property type="entry name" value="PROTEIN TIC110, CHLOROPLASTIC"/>
    <property type="match status" value="1"/>
</dbReference>
<dbReference type="InterPro" id="IPR031610">
    <property type="entry name" value="TIC110"/>
</dbReference>
<dbReference type="Pfam" id="PF16940">
    <property type="entry name" value="Tic110"/>
    <property type="match status" value="2"/>
</dbReference>
<evidence type="ECO:0000313" key="2">
    <source>
        <dbReference type="EMBL" id="KAK6940089.1"/>
    </source>
</evidence>
<dbReference type="AlphaFoldDB" id="A0AAN8VTZ5"/>
<feature type="region of interest" description="Disordered" evidence="1">
    <location>
        <begin position="643"/>
        <end position="665"/>
    </location>
</feature>
<evidence type="ECO:0000313" key="3">
    <source>
        <dbReference type="Proteomes" id="UP001370490"/>
    </source>
</evidence>
<accession>A0AAN8VTZ5</accession>